<dbReference type="InterPro" id="IPR000297">
    <property type="entry name" value="PPIase_PpiC"/>
</dbReference>
<dbReference type="Gene3D" id="1.10.4030.10">
    <property type="entry name" value="Porin chaperone SurA, peptide-binding domain"/>
    <property type="match status" value="1"/>
</dbReference>
<dbReference type="InterPro" id="IPR015391">
    <property type="entry name" value="SurA_N"/>
</dbReference>
<evidence type="ECO:0000313" key="9">
    <source>
        <dbReference type="EMBL" id="EDM81923.1"/>
    </source>
</evidence>
<dbReference type="PANTHER" id="PTHR47637">
    <property type="entry name" value="CHAPERONE SURA"/>
    <property type="match status" value="1"/>
</dbReference>
<evidence type="ECO:0000256" key="4">
    <source>
        <dbReference type="ARBA" id="ARBA00023186"/>
    </source>
</evidence>
<dbReference type="InterPro" id="IPR050280">
    <property type="entry name" value="OMP_Chaperone_SurA"/>
</dbReference>
<dbReference type="InterPro" id="IPR046357">
    <property type="entry name" value="PPIase_dom_sf"/>
</dbReference>
<dbReference type="STRING" id="391625.PPSIR1_05633"/>
<evidence type="ECO:0000256" key="1">
    <source>
        <dbReference type="ARBA" id="ARBA00022729"/>
    </source>
</evidence>
<dbReference type="Pfam" id="PF13145">
    <property type="entry name" value="Rotamase_2"/>
    <property type="match status" value="1"/>
</dbReference>
<dbReference type="EMBL" id="ABCS01000001">
    <property type="protein sequence ID" value="EDM81923.1"/>
    <property type="molecule type" value="Genomic_DNA"/>
</dbReference>
<keyword evidence="4" id="KW-0143">Chaperone</keyword>
<feature type="coiled-coil region" evidence="7">
    <location>
        <begin position="283"/>
        <end position="316"/>
    </location>
</feature>
<dbReference type="GO" id="GO:0003755">
    <property type="term" value="F:peptidyl-prolyl cis-trans isomerase activity"/>
    <property type="evidence" value="ECO:0007669"/>
    <property type="project" value="UniProtKB-KW"/>
</dbReference>
<comment type="caution">
    <text evidence="9">The sequence shown here is derived from an EMBL/GenBank/DDBJ whole genome shotgun (WGS) entry which is preliminary data.</text>
</comment>
<evidence type="ECO:0000256" key="6">
    <source>
        <dbReference type="PROSITE-ProRule" id="PRU00278"/>
    </source>
</evidence>
<protein>
    <recommendedName>
        <fullName evidence="8">PpiC domain-containing protein</fullName>
    </recommendedName>
</protein>
<keyword evidence="10" id="KW-1185">Reference proteome</keyword>
<keyword evidence="2" id="KW-0574">Periplasm</keyword>
<reference evidence="9 10" key="1">
    <citation type="submission" date="2007-06" db="EMBL/GenBank/DDBJ databases">
        <authorList>
            <person name="Shimkets L."/>
            <person name="Ferriera S."/>
            <person name="Johnson J."/>
            <person name="Kravitz S."/>
            <person name="Beeson K."/>
            <person name="Sutton G."/>
            <person name="Rogers Y.-H."/>
            <person name="Friedman R."/>
            <person name="Frazier M."/>
            <person name="Venter J.C."/>
        </authorList>
    </citation>
    <scope>NUCLEOTIDE SEQUENCE [LARGE SCALE GENOMIC DNA]</scope>
    <source>
        <strain evidence="9 10">SIR-1</strain>
    </source>
</reference>
<evidence type="ECO:0000313" key="10">
    <source>
        <dbReference type="Proteomes" id="UP000005801"/>
    </source>
</evidence>
<name>A6FX99_9BACT</name>
<keyword evidence="7" id="KW-0175">Coiled coil</keyword>
<dbReference type="Proteomes" id="UP000005801">
    <property type="component" value="Unassembled WGS sequence"/>
</dbReference>
<dbReference type="PROSITE" id="PS50198">
    <property type="entry name" value="PPIC_PPIASE_2"/>
    <property type="match status" value="1"/>
</dbReference>
<dbReference type="SUPFAM" id="SSF109998">
    <property type="entry name" value="Triger factor/SurA peptide-binding domain-like"/>
    <property type="match status" value="1"/>
</dbReference>
<gene>
    <name evidence="9" type="ORF">PPSIR1_05633</name>
</gene>
<evidence type="ECO:0000259" key="8">
    <source>
        <dbReference type="PROSITE" id="PS50198"/>
    </source>
</evidence>
<feature type="domain" description="PpiC" evidence="8">
    <location>
        <begin position="184"/>
        <end position="277"/>
    </location>
</feature>
<keyword evidence="1" id="KW-0732">Signal</keyword>
<dbReference type="PANTHER" id="PTHR47637:SF1">
    <property type="entry name" value="CHAPERONE SURA"/>
    <property type="match status" value="1"/>
</dbReference>
<dbReference type="InterPro" id="IPR027304">
    <property type="entry name" value="Trigger_fact/SurA_dom_sf"/>
</dbReference>
<accession>A6FX99</accession>
<organism evidence="9 10">
    <name type="scientific">Plesiocystis pacifica SIR-1</name>
    <dbReference type="NCBI Taxonomy" id="391625"/>
    <lineage>
        <taxon>Bacteria</taxon>
        <taxon>Pseudomonadati</taxon>
        <taxon>Myxococcota</taxon>
        <taxon>Polyangia</taxon>
        <taxon>Nannocystales</taxon>
        <taxon>Nannocystaceae</taxon>
        <taxon>Plesiocystis</taxon>
    </lineage>
</organism>
<keyword evidence="5 6" id="KW-0413">Isomerase</keyword>
<evidence type="ECO:0000256" key="3">
    <source>
        <dbReference type="ARBA" id="ARBA00023110"/>
    </source>
</evidence>
<proteinExistence type="predicted"/>
<evidence type="ECO:0000256" key="5">
    <source>
        <dbReference type="ARBA" id="ARBA00023235"/>
    </source>
</evidence>
<dbReference type="eggNOG" id="COG0760">
    <property type="taxonomic scope" value="Bacteria"/>
</dbReference>
<keyword evidence="3 6" id="KW-0697">Rotamase</keyword>
<dbReference type="AlphaFoldDB" id="A6FX99"/>
<dbReference type="Gene3D" id="3.10.50.40">
    <property type="match status" value="1"/>
</dbReference>
<dbReference type="Pfam" id="PF09312">
    <property type="entry name" value="SurA_N"/>
    <property type="match status" value="1"/>
</dbReference>
<evidence type="ECO:0000256" key="7">
    <source>
        <dbReference type="SAM" id="Coils"/>
    </source>
</evidence>
<sequence>MLITLGLAVGASMSSALVAPELAHAADPQVLDRIVAVVDDEIILESDLARWLMFDEEIAFELQKLQNPTEDQLMRRLAELEPLALDNLIGRKLMLSQAQTFQVGATEQEVEVYLQQLARSAQLSSVAELRTAVEQSGRYGTWPEYRNKLREDIILYKLQGQLLNIAVSDAQVLERYRELSKGEESRLAVRRLVFRAGEDSSERDAVFKRAKTVVRRLSGGEDFEAVAAELGQAAESEEVTRSGVSRPIGERLFKAKAGDVVGPLSSGQGYVVFLVEEVIASDLLGFEEAKDRLRRLLEEEARQKALKELYEQLRARAHVDIRL</sequence>
<evidence type="ECO:0000256" key="2">
    <source>
        <dbReference type="ARBA" id="ARBA00022764"/>
    </source>
</evidence>
<dbReference type="SUPFAM" id="SSF54534">
    <property type="entry name" value="FKBP-like"/>
    <property type="match status" value="1"/>
</dbReference>